<feature type="signal peptide" evidence="1">
    <location>
        <begin position="1"/>
        <end position="20"/>
    </location>
</feature>
<feature type="chain" id="PRO_5046258315" description="Trimeric autotransporter adhesin" evidence="1">
    <location>
        <begin position="21"/>
        <end position="912"/>
    </location>
</feature>
<evidence type="ECO:0008006" key="4">
    <source>
        <dbReference type="Google" id="ProtNLM"/>
    </source>
</evidence>
<evidence type="ECO:0000256" key="1">
    <source>
        <dbReference type="SAM" id="SignalP"/>
    </source>
</evidence>
<protein>
    <recommendedName>
        <fullName evidence="4">Trimeric autotransporter adhesin</fullName>
    </recommendedName>
</protein>
<keyword evidence="3" id="KW-1185">Reference proteome</keyword>
<dbReference type="Proteomes" id="UP001499852">
    <property type="component" value="Unassembled WGS sequence"/>
</dbReference>
<gene>
    <name evidence="2" type="ORF">GCM10023213_25130</name>
</gene>
<keyword evidence="1" id="KW-0732">Signal</keyword>
<accession>A0ABP9P960</accession>
<dbReference type="RefSeq" id="WP_345736723.1">
    <property type="nucleotide sequence ID" value="NZ_BAABIA010000005.1"/>
</dbReference>
<dbReference type="EMBL" id="BAABIA010000005">
    <property type="protein sequence ID" value="GAA5141279.1"/>
    <property type="molecule type" value="Genomic_DNA"/>
</dbReference>
<name>A0ABP9P960_9BACT</name>
<organism evidence="2 3">
    <name type="scientific">Prosthecobacter algae</name>
    <dbReference type="NCBI Taxonomy" id="1144682"/>
    <lineage>
        <taxon>Bacteria</taxon>
        <taxon>Pseudomonadati</taxon>
        <taxon>Verrucomicrobiota</taxon>
        <taxon>Verrucomicrobiia</taxon>
        <taxon>Verrucomicrobiales</taxon>
        <taxon>Verrucomicrobiaceae</taxon>
        <taxon>Prosthecobacter</taxon>
    </lineage>
</organism>
<reference evidence="3" key="1">
    <citation type="journal article" date="2019" name="Int. J. Syst. Evol. Microbiol.">
        <title>The Global Catalogue of Microorganisms (GCM) 10K type strain sequencing project: providing services to taxonomists for standard genome sequencing and annotation.</title>
        <authorList>
            <consortium name="The Broad Institute Genomics Platform"/>
            <consortium name="The Broad Institute Genome Sequencing Center for Infectious Disease"/>
            <person name="Wu L."/>
            <person name="Ma J."/>
        </authorList>
    </citation>
    <scope>NUCLEOTIDE SEQUENCE [LARGE SCALE GENOMIC DNA]</scope>
    <source>
        <strain evidence="3">JCM 18053</strain>
    </source>
</reference>
<comment type="caution">
    <text evidence="2">The sequence shown here is derived from an EMBL/GenBank/DDBJ whole genome shotgun (WGS) entry which is preliminary data.</text>
</comment>
<evidence type="ECO:0000313" key="2">
    <source>
        <dbReference type="EMBL" id="GAA5141279.1"/>
    </source>
</evidence>
<evidence type="ECO:0000313" key="3">
    <source>
        <dbReference type="Proteomes" id="UP001499852"/>
    </source>
</evidence>
<proteinExistence type="predicted"/>
<sequence length="912" mass="90770">MKKTLLNILLGLALYGSASAQNTEPVVKTKSAGNLTAGFKLPTGKTIEISSGGTLIIKAGATIQAEDGSTVLGFGSGGGGGLTNFASTLTGGTMTFAGTLTTGRTITWRDLAGTVALTSDLSSYLTTSAAVAGYQPLDSDLTNIAALTTTSYGRGLLEAANDSGLRTLAGLVIGTHVQAYNANTTILGNTISLASEVADTLPIINGGTGSANATDARAALGLELGVDVQPYDPDTTVLGSIIDLTGDVTGALPISNGGTGATTEAGGRAALGLVIGSNVQAYANSLADISALSPTKGRLLVGNGTSFVDLAVGTDGQALIADSAQTKGIKWGTVSGGSGITALTGDVTGSGTGSVATTLASTGVSPGTHEIAGFTVDAKGRLTAVSGYQVDDAYGIPIMLDAPSGGGSQGIRFFFNPDYPDAPEVSYHSQHLVADPFAGDGEEIMLPRKPGRLLIQPYSGFGTLGQVLTTNADGTTSWTTTGVGSVTSVSGSGGSTGMTLTGGPITSSGTLSLGGTLNIASGGTGATTESAARTALGLAIGTNVQAYDAQLADVAGLAPTKGRLIVGDGTNWVDLGVGTNTHVLTADSAETKGMKWAAPSGGSGLTNITETLNTASPNNTINAAELTVTSGTTNVDLVLTPKGTGGFKLYGESDGTATGGNKLGSYSIDLQGPFRNAAADTASGTSSITWGRYSRSTGNYGMAGGYLASATGGTGSQAIGYQATASSNYAGVFAGIGNSVSAQFGFIGGGQSNSVTAEHGRAGGTGALSDRFGMDAWAAGIFSATGDAQAGALVARNNTTGATPTTLFLNGSASRFTIPAGKVMGIQIMVIGGKSTGGDAYRYTRHIIIKNVSGTTTLLDVATVGTDYESNAATDITITADDTNDALDVKVTNIASENWRSVMRADIVELAY</sequence>